<evidence type="ECO:0000256" key="1">
    <source>
        <dbReference type="ARBA" id="ARBA00018672"/>
    </source>
</evidence>
<dbReference type="PROSITE" id="PS00675">
    <property type="entry name" value="SIGMA54_INTERACT_1"/>
    <property type="match status" value="1"/>
</dbReference>
<dbReference type="SUPFAM" id="SSF52540">
    <property type="entry name" value="P-loop containing nucleoside triphosphate hydrolases"/>
    <property type="match status" value="1"/>
</dbReference>
<dbReference type="SMART" id="SM00448">
    <property type="entry name" value="REC"/>
    <property type="match status" value="1"/>
</dbReference>
<comment type="caution">
    <text evidence="10">The sequence shown here is derived from an EMBL/GenBank/DDBJ whole genome shotgun (WGS) entry which is preliminary data.</text>
</comment>
<dbReference type="FunFam" id="3.40.50.300:FF:000006">
    <property type="entry name" value="DNA-binding transcriptional regulator NtrC"/>
    <property type="match status" value="1"/>
</dbReference>
<dbReference type="Gene3D" id="1.10.8.60">
    <property type="match status" value="1"/>
</dbReference>
<evidence type="ECO:0000256" key="2">
    <source>
        <dbReference type="ARBA" id="ARBA00022741"/>
    </source>
</evidence>
<dbReference type="EMBL" id="JWHR01000064">
    <property type="protein sequence ID" value="KHS57806.1"/>
    <property type="molecule type" value="Genomic_DNA"/>
</dbReference>
<accession>A0A0B3VM05</accession>
<dbReference type="RefSeq" id="WP_039679088.1">
    <property type="nucleotide sequence ID" value="NZ_JAWGXO010000002.1"/>
</dbReference>
<feature type="domain" description="Sigma-54 factor interaction" evidence="8">
    <location>
        <begin position="137"/>
        <end position="366"/>
    </location>
</feature>
<dbReference type="InterPro" id="IPR058031">
    <property type="entry name" value="AAA_lid_NorR"/>
</dbReference>
<feature type="modified residue" description="4-aspartylphosphate" evidence="7">
    <location>
        <position position="54"/>
    </location>
</feature>
<dbReference type="InterPro" id="IPR011006">
    <property type="entry name" value="CheY-like_superfamily"/>
</dbReference>
<dbReference type="Pfam" id="PF00158">
    <property type="entry name" value="Sigma54_activat"/>
    <property type="match status" value="1"/>
</dbReference>
<dbReference type="PROSITE" id="PS50045">
    <property type="entry name" value="SIGMA54_INTERACT_4"/>
    <property type="match status" value="1"/>
</dbReference>
<dbReference type="Pfam" id="PF25601">
    <property type="entry name" value="AAA_lid_14"/>
    <property type="match status" value="1"/>
</dbReference>
<gene>
    <name evidence="10" type="ORF">QX51_06515</name>
</gene>
<dbReference type="InterPro" id="IPR003593">
    <property type="entry name" value="AAA+_ATPase"/>
</dbReference>
<proteinExistence type="predicted"/>
<dbReference type="Gene3D" id="3.40.50.300">
    <property type="entry name" value="P-loop containing nucleotide triphosphate hydrolases"/>
    <property type="match status" value="1"/>
</dbReference>
<dbReference type="Gene3D" id="1.10.10.60">
    <property type="entry name" value="Homeodomain-like"/>
    <property type="match status" value="1"/>
</dbReference>
<name>A0A0B3VM05_9FIRM</name>
<keyword evidence="3" id="KW-0067">ATP-binding</keyword>
<dbReference type="InterPro" id="IPR025662">
    <property type="entry name" value="Sigma_54_int_dom_ATP-bd_1"/>
</dbReference>
<keyword evidence="5" id="KW-0804">Transcription</keyword>
<protein>
    <recommendedName>
        <fullName evidence="1">Stage 0 sporulation protein A homolog</fullName>
    </recommendedName>
</protein>
<dbReference type="SUPFAM" id="SSF52172">
    <property type="entry name" value="CheY-like"/>
    <property type="match status" value="1"/>
</dbReference>
<evidence type="ECO:0000313" key="11">
    <source>
        <dbReference type="Proteomes" id="UP000031189"/>
    </source>
</evidence>
<evidence type="ECO:0000256" key="4">
    <source>
        <dbReference type="ARBA" id="ARBA00023015"/>
    </source>
</evidence>
<dbReference type="Gene3D" id="3.40.50.2300">
    <property type="match status" value="1"/>
</dbReference>
<feature type="domain" description="Response regulatory" evidence="9">
    <location>
        <begin position="5"/>
        <end position="119"/>
    </location>
</feature>
<dbReference type="CDD" id="cd00009">
    <property type="entry name" value="AAA"/>
    <property type="match status" value="1"/>
</dbReference>
<dbReference type="STRING" id="1577792.QX51_06515"/>
<dbReference type="PANTHER" id="PTHR32071">
    <property type="entry name" value="TRANSCRIPTIONAL REGULATORY PROTEIN"/>
    <property type="match status" value="1"/>
</dbReference>
<dbReference type="OrthoDB" id="9803970at2"/>
<dbReference type="Pfam" id="PF00072">
    <property type="entry name" value="Response_reg"/>
    <property type="match status" value="1"/>
</dbReference>
<sequence length="452" mass="52073">MYKFKILVVDDEVQYQEVINMILQSEGYETKVANSGEEALEILEKEKFQLVLTDLKMNGMDGIHLLEEIKNNYVDTYVMLITGFGTIKNAVEAMKKGAFGYFIKGNNPGELLREIEKIKVECESVEKVEKVNDKFLLDTKNYNFRKIIKIAQKAASADVNVLITGESGTGKEVMARFIYENSKRKNEKFVAVNCQSLSSSLLESELFGHEKGSFTGATNRRIGRFEEAHGATLFLDEVGEIDLNTQVKLLRVLENRTIEKIGSNKPIDVDFRLICATNKDIREAIENKEFREDLFYRINTISIHLPSLKERKEDLPMLINFFLKKSSAKYNKKIVKVEGDVMNYLLNYEYKGNIRELKNILDRLVVLSDNGIIRKELVSTNVLDNKEDECSNFLKLEDIKPLKEIKQEAEANYIKKVLDRFNGNITKSAEYLEISRRQLFNKIVEYNVKEDL</sequence>
<evidence type="ECO:0000259" key="8">
    <source>
        <dbReference type="PROSITE" id="PS50045"/>
    </source>
</evidence>
<reference evidence="10 11" key="1">
    <citation type="submission" date="2014-12" db="EMBL/GenBank/DDBJ databases">
        <title>Draft genome sequence of Terrisporobacter sp. 08-306576, isolated from the blood culture of a bacteremia patient.</title>
        <authorList>
            <person name="Lund L.C."/>
            <person name="Sydenham T.V."/>
            <person name="Hogh S.V."/>
            <person name="Skov M.N."/>
            <person name="Kemp M."/>
            <person name="Justesen U.S."/>
        </authorList>
    </citation>
    <scope>NUCLEOTIDE SEQUENCE [LARGE SCALE GENOMIC DNA]</scope>
    <source>
        <strain evidence="10 11">08-306576</strain>
    </source>
</reference>
<evidence type="ECO:0000313" key="10">
    <source>
        <dbReference type="EMBL" id="KHS57806.1"/>
    </source>
</evidence>
<keyword evidence="7" id="KW-0597">Phosphoprotein</keyword>
<evidence type="ECO:0000256" key="5">
    <source>
        <dbReference type="ARBA" id="ARBA00023163"/>
    </source>
</evidence>
<organism evidence="10 11">
    <name type="scientific">Terrisporobacter othiniensis</name>
    <dbReference type="NCBI Taxonomy" id="1577792"/>
    <lineage>
        <taxon>Bacteria</taxon>
        <taxon>Bacillati</taxon>
        <taxon>Bacillota</taxon>
        <taxon>Clostridia</taxon>
        <taxon>Peptostreptococcales</taxon>
        <taxon>Peptostreptococcaceae</taxon>
        <taxon>Terrisporobacter</taxon>
    </lineage>
</organism>
<keyword evidence="2" id="KW-0547">Nucleotide-binding</keyword>
<dbReference type="InterPro" id="IPR009057">
    <property type="entry name" value="Homeodomain-like_sf"/>
</dbReference>
<dbReference type="GO" id="GO:0006355">
    <property type="term" value="P:regulation of DNA-templated transcription"/>
    <property type="evidence" value="ECO:0007669"/>
    <property type="project" value="InterPro"/>
</dbReference>
<dbReference type="SUPFAM" id="SSF46689">
    <property type="entry name" value="Homeodomain-like"/>
    <property type="match status" value="1"/>
</dbReference>
<dbReference type="Pfam" id="PF02954">
    <property type="entry name" value="HTH_8"/>
    <property type="match status" value="1"/>
</dbReference>
<dbReference type="AlphaFoldDB" id="A0A0B3VM05"/>
<dbReference type="InterPro" id="IPR002078">
    <property type="entry name" value="Sigma_54_int"/>
</dbReference>
<dbReference type="GO" id="GO:0005524">
    <property type="term" value="F:ATP binding"/>
    <property type="evidence" value="ECO:0007669"/>
    <property type="project" value="UniProtKB-KW"/>
</dbReference>
<evidence type="ECO:0000256" key="7">
    <source>
        <dbReference type="PROSITE-ProRule" id="PRU00169"/>
    </source>
</evidence>
<evidence type="ECO:0000256" key="3">
    <source>
        <dbReference type="ARBA" id="ARBA00022840"/>
    </source>
</evidence>
<keyword evidence="11" id="KW-1185">Reference proteome</keyword>
<dbReference type="PRINTS" id="PR01590">
    <property type="entry name" value="HTHFIS"/>
</dbReference>
<evidence type="ECO:0000256" key="6">
    <source>
        <dbReference type="ARBA" id="ARBA00024867"/>
    </source>
</evidence>
<dbReference type="PROSITE" id="PS50110">
    <property type="entry name" value="RESPONSE_REGULATORY"/>
    <property type="match status" value="1"/>
</dbReference>
<dbReference type="GO" id="GO:0000160">
    <property type="term" value="P:phosphorelay signal transduction system"/>
    <property type="evidence" value="ECO:0007669"/>
    <property type="project" value="InterPro"/>
</dbReference>
<evidence type="ECO:0000259" key="9">
    <source>
        <dbReference type="PROSITE" id="PS50110"/>
    </source>
</evidence>
<dbReference type="Proteomes" id="UP000031189">
    <property type="component" value="Unassembled WGS sequence"/>
</dbReference>
<dbReference type="InterPro" id="IPR027417">
    <property type="entry name" value="P-loop_NTPase"/>
</dbReference>
<keyword evidence="4" id="KW-0805">Transcription regulation</keyword>
<dbReference type="InterPro" id="IPR002197">
    <property type="entry name" value="HTH_Fis"/>
</dbReference>
<dbReference type="SMART" id="SM00382">
    <property type="entry name" value="AAA"/>
    <property type="match status" value="1"/>
</dbReference>
<dbReference type="GO" id="GO:0043565">
    <property type="term" value="F:sequence-specific DNA binding"/>
    <property type="evidence" value="ECO:0007669"/>
    <property type="project" value="InterPro"/>
</dbReference>
<comment type="function">
    <text evidence="6">May play the central regulatory role in sporulation. It may be an element of the effector pathway responsible for the activation of sporulation genes in response to nutritional stress. Spo0A may act in concert with spo0H (a sigma factor) to control the expression of some genes that are critical to the sporulation process.</text>
</comment>
<dbReference type="InterPro" id="IPR001789">
    <property type="entry name" value="Sig_transdc_resp-reg_receiver"/>
</dbReference>